<evidence type="ECO:0000259" key="7">
    <source>
        <dbReference type="PROSITE" id="PS50931"/>
    </source>
</evidence>
<feature type="compositionally biased region" description="Polar residues" evidence="6">
    <location>
        <begin position="357"/>
        <end position="388"/>
    </location>
</feature>
<accession>A0A9X1B2S4</accession>
<dbReference type="GO" id="GO:0003677">
    <property type="term" value="F:DNA binding"/>
    <property type="evidence" value="ECO:0007669"/>
    <property type="project" value="UniProtKB-KW"/>
</dbReference>
<evidence type="ECO:0000313" key="8">
    <source>
        <dbReference type="EMBL" id="MBK1616921.1"/>
    </source>
</evidence>
<sequence length="416" mass="44264">MNLRDIKYILALAETRHFGRAAERSFVSQPTLSGQIRKLEHELGVTIFERTNRSVEITPTGQLILQHARLLMEQADAIEQVARAHQDPLAGPLRIGAIPTLSPYLLPLILLPLRERLPQIKLVLIEEITETLLKRLEHHEVDAALLATPVAEPELVARPLFEEPFWLAHPRQHPLGDKPEITEADLEETELLLLSDGHCLTHQVMEVCRLAERPRSGEMADLRASSLETLLQLVGAGFGCTLLPALACSGENPPDSPIVRRPLHLPDAYRRISLVSRRSFPRQQALDAFAEVLVSQLPDSVRPLPGAPAPVTAAVDDALNAPTPAAASASVAASAPEQSVAPAAASASGSMRASGLTPASRSTPVSESKPTSGSAAVSVSTPTSDSTHSATSTIANAAAPAEESAPAPASSTASNK</sequence>
<feature type="compositionally biased region" description="Low complexity" evidence="6">
    <location>
        <begin position="343"/>
        <end position="354"/>
    </location>
</feature>
<dbReference type="Pfam" id="PF00126">
    <property type="entry name" value="HTH_1"/>
    <property type="match status" value="1"/>
</dbReference>
<dbReference type="Proteomes" id="UP001138768">
    <property type="component" value="Unassembled WGS sequence"/>
</dbReference>
<dbReference type="InterPro" id="IPR036390">
    <property type="entry name" value="WH_DNA-bd_sf"/>
</dbReference>
<comment type="caution">
    <text evidence="8">The sequence shown here is derived from an EMBL/GenBank/DDBJ whole genome shotgun (WGS) entry which is preliminary data.</text>
</comment>
<dbReference type="InterPro" id="IPR000847">
    <property type="entry name" value="LysR_HTH_N"/>
</dbReference>
<keyword evidence="2" id="KW-0805">Transcription regulation</keyword>
<evidence type="ECO:0000256" key="5">
    <source>
        <dbReference type="ARBA" id="ARBA00023163"/>
    </source>
</evidence>
<dbReference type="PANTHER" id="PTHR30346">
    <property type="entry name" value="TRANSCRIPTIONAL DUAL REGULATOR HCAR-RELATED"/>
    <property type="match status" value="1"/>
</dbReference>
<dbReference type="PRINTS" id="PR00039">
    <property type="entry name" value="HTHLYSR"/>
</dbReference>
<protein>
    <submittedName>
        <fullName evidence="8">LysR family transcriptional regulator</fullName>
    </submittedName>
</protein>
<dbReference type="GO" id="GO:0003700">
    <property type="term" value="F:DNA-binding transcription factor activity"/>
    <property type="evidence" value="ECO:0007669"/>
    <property type="project" value="InterPro"/>
</dbReference>
<dbReference type="Gene3D" id="1.10.10.10">
    <property type="entry name" value="Winged helix-like DNA-binding domain superfamily/Winged helix DNA-binding domain"/>
    <property type="match status" value="1"/>
</dbReference>
<evidence type="ECO:0000256" key="3">
    <source>
        <dbReference type="ARBA" id="ARBA00023125"/>
    </source>
</evidence>
<dbReference type="SUPFAM" id="SSF53850">
    <property type="entry name" value="Periplasmic binding protein-like II"/>
    <property type="match status" value="1"/>
</dbReference>
<name>A0A9X1B2S4_9GAMM</name>
<dbReference type="InterPro" id="IPR005119">
    <property type="entry name" value="LysR_subst-bd"/>
</dbReference>
<dbReference type="Pfam" id="PF03466">
    <property type="entry name" value="LysR_substrate"/>
    <property type="match status" value="1"/>
</dbReference>
<keyword evidence="5" id="KW-0804">Transcription</keyword>
<feature type="region of interest" description="Disordered" evidence="6">
    <location>
        <begin position="343"/>
        <end position="416"/>
    </location>
</feature>
<dbReference type="InterPro" id="IPR036388">
    <property type="entry name" value="WH-like_DNA-bd_sf"/>
</dbReference>
<gene>
    <name evidence="8" type="ORF">CKO42_00330</name>
</gene>
<evidence type="ECO:0000256" key="2">
    <source>
        <dbReference type="ARBA" id="ARBA00023015"/>
    </source>
</evidence>
<keyword evidence="4" id="KW-0010">Activator</keyword>
<dbReference type="EMBL" id="NRRY01000001">
    <property type="protein sequence ID" value="MBK1616921.1"/>
    <property type="molecule type" value="Genomic_DNA"/>
</dbReference>
<keyword evidence="9" id="KW-1185">Reference proteome</keyword>
<comment type="similarity">
    <text evidence="1">Belongs to the LysR transcriptional regulatory family.</text>
</comment>
<dbReference type="PROSITE" id="PS50931">
    <property type="entry name" value="HTH_LYSR"/>
    <property type="match status" value="1"/>
</dbReference>
<dbReference type="SUPFAM" id="SSF46785">
    <property type="entry name" value="Winged helix' DNA-binding domain"/>
    <property type="match status" value="1"/>
</dbReference>
<feature type="domain" description="HTH lysR-type" evidence="7">
    <location>
        <begin position="1"/>
        <end position="58"/>
    </location>
</feature>
<dbReference type="PANTHER" id="PTHR30346:SF26">
    <property type="entry name" value="HYDROGEN PEROXIDE-INDUCIBLE GENES ACTIVATOR"/>
    <property type="match status" value="1"/>
</dbReference>
<proteinExistence type="inferred from homology"/>
<dbReference type="Gene3D" id="3.40.190.10">
    <property type="entry name" value="Periplasmic binding protein-like II"/>
    <property type="match status" value="2"/>
</dbReference>
<dbReference type="FunFam" id="1.10.10.10:FF:000001">
    <property type="entry name" value="LysR family transcriptional regulator"/>
    <property type="match status" value="1"/>
</dbReference>
<evidence type="ECO:0000256" key="6">
    <source>
        <dbReference type="SAM" id="MobiDB-lite"/>
    </source>
</evidence>
<dbReference type="GO" id="GO:0032993">
    <property type="term" value="C:protein-DNA complex"/>
    <property type="evidence" value="ECO:0007669"/>
    <property type="project" value="TreeGrafter"/>
</dbReference>
<dbReference type="AlphaFoldDB" id="A0A9X1B2S4"/>
<reference evidence="8 9" key="1">
    <citation type="journal article" date="2020" name="Microorganisms">
        <title>Osmotic Adaptation and Compatible Solute Biosynthesis of Phototrophic Bacteria as Revealed from Genome Analyses.</title>
        <authorList>
            <person name="Imhoff J.F."/>
            <person name="Rahn T."/>
            <person name="Kunzel S."/>
            <person name="Keller A."/>
            <person name="Neulinger S.C."/>
        </authorList>
    </citation>
    <scope>NUCLEOTIDE SEQUENCE [LARGE SCALE GENOMIC DNA]</scope>
    <source>
        <strain evidence="8 9">DSM 25653</strain>
    </source>
</reference>
<keyword evidence="3" id="KW-0238">DNA-binding</keyword>
<feature type="compositionally biased region" description="Low complexity" evidence="6">
    <location>
        <begin position="389"/>
        <end position="416"/>
    </location>
</feature>
<evidence type="ECO:0000313" key="9">
    <source>
        <dbReference type="Proteomes" id="UP001138768"/>
    </source>
</evidence>
<evidence type="ECO:0000256" key="4">
    <source>
        <dbReference type="ARBA" id="ARBA00023159"/>
    </source>
</evidence>
<dbReference type="CDD" id="cd08411">
    <property type="entry name" value="PBP2_OxyR"/>
    <property type="match status" value="1"/>
</dbReference>
<organism evidence="8 9">
    <name type="scientific">Lamprobacter modestohalophilus</name>
    <dbReference type="NCBI Taxonomy" id="1064514"/>
    <lineage>
        <taxon>Bacteria</taxon>
        <taxon>Pseudomonadati</taxon>
        <taxon>Pseudomonadota</taxon>
        <taxon>Gammaproteobacteria</taxon>
        <taxon>Chromatiales</taxon>
        <taxon>Chromatiaceae</taxon>
        <taxon>Lamprobacter</taxon>
    </lineage>
</organism>
<evidence type="ECO:0000256" key="1">
    <source>
        <dbReference type="ARBA" id="ARBA00009437"/>
    </source>
</evidence>